<dbReference type="RefSeq" id="WP_321547313.1">
    <property type="nucleotide sequence ID" value="NZ_JAXIVS010000006.1"/>
</dbReference>
<evidence type="ECO:0000313" key="2">
    <source>
        <dbReference type="EMBL" id="MDY7228588.1"/>
    </source>
</evidence>
<dbReference type="PROSITE" id="PS51257">
    <property type="entry name" value="PROKAR_LIPOPROTEIN"/>
    <property type="match status" value="1"/>
</dbReference>
<evidence type="ECO:0000313" key="3">
    <source>
        <dbReference type="Proteomes" id="UP001291309"/>
    </source>
</evidence>
<evidence type="ECO:0008006" key="4">
    <source>
        <dbReference type="Google" id="ProtNLM"/>
    </source>
</evidence>
<organism evidence="2 3">
    <name type="scientific">Hyalangium rubrum</name>
    <dbReference type="NCBI Taxonomy" id="3103134"/>
    <lineage>
        <taxon>Bacteria</taxon>
        <taxon>Pseudomonadati</taxon>
        <taxon>Myxococcota</taxon>
        <taxon>Myxococcia</taxon>
        <taxon>Myxococcales</taxon>
        <taxon>Cystobacterineae</taxon>
        <taxon>Archangiaceae</taxon>
        <taxon>Hyalangium</taxon>
    </lineage>
</organism>
<sequence>MKMSCMKVLGSLLVLSLAACGGTEAEPEPLTPEEGEVSAMATCYAYLLDGANFSGAQLAPWPVTGGVGSCINLPAVSDNRTSSFRLAGCAAAFFDGPGCTGASFVAPTSANMPVGFDNLTTSLRFQ</sequence>
<keyword evidence="3" id="KW-1185">Reference proteome</keyword>
<comment type="caution">
    <text evidence="2">The sequence shown here is derived from an EMBL/GenBank/DDBJ whole genome shotgun (WGS) entry which is preliminary data.</text>
</comment>
<feature type="chain" id="PRO_5045647506" description="Lipoprotein" evidence="1">
    <location>
        <begin position="26"/>
        <end position="126"/>
    </location>
</feature>
<evidence type="ECO:0000256" key="1">
    <source>
        <dbReference type="SAM" id="SignalP"/>
    </source>
</evidence>
<name>A0ABU5H550_9BACT</name>
<dbReference type="EMBL" id="JAXIVS010000006">
    <property type="protein sequence ID" value="MDY7228588.1"/>
    <property type="molecule type" value="Genomic_DNA"/>
</dbReference>
<accession>A0ABU5H550</accession>
<protein>
    <recommendedName>
        <fullName evidence="4">Lipoprotein</fullName>
    </recommendedName>
</protein>
<gene>
    <name evidence="2" type="ORF">SYV04_19355</name>
</gene>
<feature type="signal peptide" evidence="1">
    <location>
        <begin position="1"/>
        <end position="25"/>
    </location>
</feature>
<proteinExistence type="predicted"/>
<reference evidence="2 3" key="1">
    <citation type="submission" date="2023-12" db="EMBL/GenBank/DDBJ databases">
        <title>the genome sequence of Hyalangium sp. s54d21.</title>
        <authorList>
            <person name="Zhang X."/>
        </authorList>
    </citation>
    <scope>NUCLEOTIDE SEQUENCE [LARGE SCALE GENOMIC DNA]</scope>
    <source>
        <strain evidence="3">s54d21</strain>
    </source>
</reference>
<dbReference type="Proteomes" id="UP001291309">
    <property type="component" value="Unassembled WGS sequence"/>
</dbReference>
<keyword evidence="1" id="KW-0732">Signal</keyword>